<feature type="region of interest" description="Disordered" evidence="15">
    <location>
        <begin position="3804"/>
        <end position="3879"/>
    </location>
</feature>
<gene>
    <name evidence="21" type="ORF">ACJMK2_023042</name>
</gene>
<accession>A0ABD3T2X4</accession>
<feature type="domain" description="PKD" evidence="17">
    <location>
        <begin position="987"/>
        <end position="1033"/>
    </location>
</feature>
<keyword evidence="11" id="KW-0325">Glycoprotein</keyword>
<dbReference type="GO" id="GO:0005929">
    <property type="term" value="C:cilium"/>
    <property type="evidence" value="ECO:0007669"/>
    <property type="project" value="UniProtKB-SubCell"/>
</dbReference>
<dbReference type="InterPro" id="IPR002859">
    <property type="entry name" value="PKD/REJ-like"/>
</dbReference>
<evidence type="ECO:0000259" key="17">
    <source>
        <dbReference type="PROSITE" id="PS50093"/>
    </source>
</evidence>
<dbReference type="SUPFAM" id="SSF49299">
    <property type="entry name" value="PKD domain"/>
    <property type="match status" value="6"/>
</dbReference>
<feature type="region of interest" description="Disordered" evidence="15">
    <location>
        <begin position="1827"/>
        <end position="1892"/>
    </location>
</feature>
<evidence type="ECO:0000313" key="22">
    <source>
        <dbReference type="Proteomes" id="UP001634394"/>
    </source>
</evidence>
<dbReference type="PRINTS" id="PR00500">
    <property type="entry name" value="POLYCYSTIN1"/>
</dbReference>
<feature type="compositionally biased region" description="Low complexity" evidence="15">
    <location>
        <begin position="3893"/>
        <end position="3903"/>
    </location>
</feature>
<dbReference type="InterPro" id="IPR046338">
    <property type="entry name" value="GAIN_dom_sf"/>
</dbReference>
<comment type="subcellular location">
    <subcellularLocation>
        <location evidence="2">Cell membrane</location>
        <topology evidence="2">Multi-pass membrane protein</topology>
    </subcellularLocation>
    <subcellularLocation>
        <location evidence="1">Cell projection</location>
        <location evidence="1">Cilium</location>
    </subcellularLocation>
</comment>
<feature type="compositionally biased region" description="Polar residues" evidence="15">
    <location>
        <begin position="3830"/>
        <end position="3847"/>
    </location>
</feature>
<dbReference type="InterPro" id="IPR001024">
    <property type="entry name" value="PLAT/LH2_dom"/>
</dbReference>
<evidence type="ECO:0000256" key="12">
    <source>
        <dbReference type="ARBA" id="ARBA00023273"/>
    </source>
</evidence>
<sequence length="4102" mass="462059">PETSQTGLVVEAHWHFEEEGSSHQKDSLVLQDGQFRAKIQHLFTTAGSQSIGVNLNNGLSSLSATLKLNVTEPEPRELHIGLLDDLIDLPSCISSSYNLSEVTGSVIAVFVNTTVPFYISVAVGINLTFSIWFEDTDEIVHKQPCLNGSTTSSQDHTCTGVMQEHVFKECGLFSVVATVKNYLGTLVENVTVVVIEQVMSNLTFALQDGSPKYVKVGDPISFHVSMVTTSRENIYLKVNFADGNVHLASIRDSNSSSMALEGDTKDMFVAASYGAGCVLQIKFDYTYLKEASYVPHIRLFRNQTLTNNTTGGLEAKLDSPLLVLQELMGIHLKADAFCAVHNKTHFILNTFLSTLNLRVVWTITTTNNKVVENVTTLQSHLSYIFKEVGTYIISVTVFNAVSRASVRTSILVQAPIRGLQISCPARFIRTMEDFSCFALVTQGSDVTFTWRFDGKSTHTFVTFSDNLTSSITHTFSQPGHFNLIVKAANQVSETLARLDKTLVVQEPIGQVHFQAEYPTNLGEYTYFRVLCRQGTDVEVEFNFGFGRQTYPIFKDEGYIHTRFNFTSVGFHKVLTHIFNKVSETSKTTEVWIIERLENIHVEIIGAMALDYPASFLVKRNGKILDSIEVHFAWYFDASPPVYTKSPLMSRIFDTTGNHSVNVIITNPVMNISKQSLVNIKDKSEVRLLFFHDTIVMTFQIVTFTLEIQEQDHFPGFSKYTVNFGDGEIEEFAKGTTRWQHQYVRSGLKEVKVVIEDQTGDMLDMLMSYLMVEEPVTGLQLTGPTIIQIDQVTGNTWVAELASGSHVIYVWSLTNVIKDFKTTTPKFEMVVDNPGKYVLFVTAYNDLQLPLSANISFMANTRIRDIEINIIGGLINKTTVIEIKVLGDRDFSVLVDFGDGEVAELWSESNKTNLMLSRSRDLSPLYIMSLPHIYTTTNTFHIRVNVSNYVSYITKMEVFEPIKRVWLTTDSPRVLSIGDQVIVKAFAESGRNLTFVWNFSDNHKPYSKSESNMSEARHSFIMTRDYLVFVTVTNKHYRSGIIATLPFEFQVVDKIQSVSFQHSSKGASLKNDPPNQMTDEVEFKVVAKGSHVHFLFNFGDGTVKEAAGSAMGPFSSDYMPAVVTHKYKAEGIYNISVTASNPLSNMTAYTQFIVQIPPQGLMLFLQGARWLSANEYANKFGDKITFHANITAGTNMTFTWKLGDQSDEVNTGPTITHLYKTAGKKTVFLTAQNEVAALNRSVIIYVEHVIQGADITVEKVVLATGEGTVFRATTFPNYTGNVKWFSWDFGMSPREVLTKSTDVLYKTFQRNGRFIATVTAHNDISNATSPPVEIHVIALVRKLKIQVAKNLLVNQPIQFTEYTFQGSDLNFTWNFGDGSPNITVTNKTVQHVYKSQGEYLVTLLAQNPISSEVTTETLFVLTELYCQRPNVKILGQYNRQVYRSRELLIEAAIHTDCNLTSALVYQWSFFDNQSKTKVMPRNMSEKDLSNRVLILPPRVLLYGNYTVELHVRMKDTIVYAKANAILQVVPSPPVSIIQGGVYRQVNRQGQISLDGRDSMDPDFPDITKLSYQWTCKAKVLRHFSHPCFHDNVSIDMEMAVLTFSSDDLVDMEEFRFELTVLAPDKQNQSSFQVLNIRQVTDVISVQILCPQCDAGLINADQKLTLEAQCDNCPLDSVQYRWTLYEVASADRDHIHYSNRHPQEKCILADHSYLLYSQNSSSDQGSEGRGTTNTPPQQQGTESSRSESNDDDKLNGKSSYQEAPSTSTNEVQGAKIHPWEMMQEGNTVNGRIRDKRSLSSNRSLTAEVQPTIDISVFIPEAVEGLAPSRRVASHPQNNPMSKMDEVSPGVAGSSKRRNFGFRDPVEDIPYGGRDPLKGITSKPNGADAGLDPSKVVNPVRNIPEPEASVLDQHQWEVGIDKDDTKTGLDQESLVIKPSTLDQGKTFIVQLTVSVDDKIRGEAKAYFKVNKSPSLGTCKVQPENGTEMETIFRIGCYEWQDEHKPLQYEVSYKFNQTERKNLIYRGLDHDMSFQLPAGREENDFKVFLYITVLDSLQAKTSVCYVPIQVLPRHTESSRITDLSQIIHSDATSPDGHIASALARGDDRMAKVYISYLASQLNRLDMEPDLDHNNNQSKMEVDLQQNIRQNLLETLTQLPTRDELELLQTAQALSDTTHKPKQLTKSSLDFSVRVLKSILSGTQNLYSHTMTSSDNLVELAVQSASNVVEATARFLQDSNSKPEVQHGLKSVISESVRVIEELVKTELKFQAISEEPVRLATDFFAILASRQSAHSGTEFELDHSKFTLPENLEAILKLNQSEDTFPGSSQCCTPSPGCFQSHMTTFKENPFSYGGSDQVQSQVSSLSLYTCEGTPIQVENLEESLQIRLQIPHSIRYIQVQTIPEQVLRKWQMNMHQFNVSKANLDHSLHLLIELNPIQEGRLFPVSVLISYKTTPSPTNYIFKQDFSSEDTNLTIFMPPGSLSVSGSYYIGIIDSNFNVGRLRLGEITERNYTLRLWWSECLYWNPTLEKWKSDGCWITNTSDFYFTHCRCNHLTAFGSHFELIPNDLSFTDIESFFSPHENMVVITLISLLMLTYVMLMVVCYQADLHDNKKGGIVILQDNTITDKQRYELTVETGFRQASGTSSKISIILHGEEGMSETRELVSDDQRPMFERNSQDKFLLSLPESIGRIYKVQLWHNNFGPNPGWYVSRVTVRDLNTGHMYFFVCERWLAVNEDDGKVEREFTALEPDHLTFGMVIWTKGTQYLADYHIWTSILTRPAYSSFLRIERLTCCLTTLMMYMCLNAVWFKVTTVEYRGEFGLLDLSWRNVTVGTICCSIIIPVEIFIVFLFRRSKPKSASKSKSSDSSEEEQEFLYTSVKPEVTDHSDHVPPIMTYSILDQSILNWPSIQGWAQRQWMKRQQSLMSGSDSNSDNSNIPPQGTNPVLINPRIDATKSELDQASSGFEDASSLLRPQASADSTRTTAAPSVAESMKTHKPSSLNNSDRTNVLCPSSTDSVKTSKAPSVSSCGSQKSAVMMGRKKSSLAYLPYWCRYIAWTLCVTISLACGTITILYVYRFGPQKSVMWLQSLYFSFLVCVFITHPLLIMFLVMYTALKYRGDPTVFDHSDMYNREKAKQDLRRKKNQLENCCEECDELERGVAARQRSRYLRFARPPSEKRLLDARKKILKENRAISLLGDGGRFLLVVILLLVMAYGKDTSSPFYLNEAFKNEFVRSGNPAFQSIKNRLDWYRWSQTSLLDALYFNVLHNKETASEPDKGLNGSSYIIGRVQIRTVKIEFQRLCASLPYAGLLCCTGDYISNETSHSAVLQDPSDCWNDNTIYKHQGVGSRIQLNRSRSEALKQLQELEALDWLDTQTLAVHVEISAYNAPTNLVCSVTMLLEFSPTGGTFPVSRVMSTQLFRYVTGWDNFVLACELLFFLLMLIKLRRELCQVMKQKKDYLFSLCNLPEVMTCIVGISYMAAFVCRFILVHEIVEKLRSTYYEEFVSLSFITTWDLILRSMIAILVFLQLVKSFHLLSFFRPWINFVIVYRKTRRQLLAFLAMFLLLLLAYTSLGRVLFGATAFTFRDLWTSLLGMTALLIGETPFPSVPDQQQHFAQIFIFSFCVFVTGLLTSYMITMLTQQLRSRRGKKVSTLDFTELLHLYWEKYQLWAGLKKLPEVQETENILPPEFTMAEIEYQVDELLFRMNALTGSHGLPEKPPCYFTDSDGTFGAGDDGISSGGSEVAHYPDDRLEHRVQKIEDNLYSQEPYLAQLLKLDNQRDEEISHDKEKQLWSHLELEIFRQLQMQRQEHRPPTVMEEAGGTEVPREDTVMPSSTDTSPVSTGSSNRRSLMLNIPDSPESSHSTGSEGSKLSPIQHLPRKSKTITLLSSISAENPVDSSSSNPDSPKDKHPIIPRLKKLNDAKLIASLDKISKTSVTPGDRSVKSSSQVPIKPGSSASPEAFRLQDKESAGDSRDGTGVKPRPPVKPTFLQATLREVNPSEVSHGKPLTGSGSKFRPSSTPGERLGQRSDNSGSITTESSSGSEQDAVHCARRSMSKRNLRKTKSRGKGKGPDSIAPPTSLDELEDENMEEDLGAPETIPEQG</sequence>
<dbReference type="CDD" id="cd01752">
    <property type="entry name" value="PLAT_polycystin"/>
    <property type="match status" value="1"/>
</dbReference>
<feature type="region of interest" description="Disordered" evidence="15">
    <location>
        <begin position="1716"/>
        <end position="1792"/>
    </location>
</feature>
<feature type="domain" description="REJ" evidence="20">
    <location>
        <begin position="1425"/>
        <end position="2183"/>
    </location>
</feature>
<dbReference type="InterPro" id="IPR013783">
    <property type="entry name" value="Ig-like_fold"/>
</dbReference>
<evidence type="ECO:0000256" key="7">
    <source>
        <dbReference type="ARBA" id="ARBA00022989"/>
    </source>
</evidence>
<evidence type="ECO:0000256" key="15">
    <source>
        <dbReference type="SAM" id="MobiDB-lite"/>
    </source>
</evidence>
<name>A0ABD3T2X4_SINWO</name>
<dbReference type="GO" id="GO:0005886">
    <property type="term" value="C:plasma membrane"/>
    <property type="evidence" value="ECO:0007669"/>
    <property type="project" value="UniProtKB-SubCell"/>
</dbReference>
<feature type="compositionally biased region" description="Low complexity" evidence="15">
    <location>
        <begin position="4031"/>
        <end position="4043"/>
    </location>
</feature>
<feature type="transmembrane region" description="Helical" evidence="16">
    <location>
        <begin position="3554"/>
        <end position="3576"/>
    </location>
</feature>
<keyword evidence="8" id="KW-0969">Cilium</keyword>
<evidence type="ECO:0000256" key="8">
    <source>
        <dbReference type="ARBA" id="ARBA00023069"/>
    </source>
</evidence>
<dbReference type="InterPro" id="IPR013122">
    <property type="entry name" value="PKD1_2_channel"/>
</dbReference>
<dbReference type="InterPro" id="IPR014010">
    <property type="entry name" value="REJ_dom"/>
</dbReference>
<dbReference type="Pfam" id="PF01477">
    <property type="entry name" value="PLAT"/>
    <property type="match status" value="1"/>
</dbReference>
<feature type="transmembrane region" description="Helical" evidence="16">
    <location>
        <begin position="3423"/>
        <end position="3443"/>
    </location>
</feature>
<dbReference type="SMART" id="SM00308">
    <property type="entry name" value="LH2"/>
    <property type="match status" value="1"/>
</dbReference>
<dbReference type="Proteomes" id="UP001634394">
    <property type="component" value="Unassembled WGS sequence"/>
</dbReference>
<evidence type="ECO:0000313" key="21">
    <source>
        <dbReference type="EMBL" id="KAL3831269.1"/>
    </source>
</evidence>
<feature type="transmembrane region" description="Helical" evidence="16">
    <location>
        <begin position="2580"/>
        <end position="2601"/>
    </location>
</feature>
<dbReference type="InterPro" id="IPR022409">
    <property type="entry name" value="PKD/Chitinase_dom"/>
</dbReference>
<feature type="transmembrane region" description="Helical" evidence="16">
    <location>
        <begin position="3613"/>
        <end position="3638"/>
    </location>
</feature>
<dbReference type="InterPro" id="IPR036392">
    <property type="entry name" value="PLAT/LH2_dom_sf"/>
</dbReference>
<dbReference type="InterPro" id="IPR046791">
    <property type="entry name" value="Polycystin_dom"/>
</dbReference>
<dbReference type="InterPro" id="IPR035986">
    <property type="entry name" value="PKD_dom_sf"/>
</dbReference>
<evidence type="ECO:0000256" key="6">
    <source>
        <dbReference type="ARBA" id="ARBA00022737"/>
    </source>
</evidence>
<dbReference type="SUPFAM" id="SSF49723">
    <property type="entry name" value="Lipase/lipooxygenase domain (PLAT/LH2 domain)"/>
    <property type="match status" value="1"/>
</dbReference>
<evidence type="ECO:0000256" key="5">
    <source>
        <dbReference type="ARBA" id="ARBA00022692"/>
    </source>
</evidence>
<feature type="transmembrane region" description="Helical" evidence="16">
    <location>
        <begin position="3047"/>
        <end position="3073"/>
    </location>
</feature>
<dbReference type="Gene3D" id="2.60.40.10">
    <property type="entry name" value="Immunoglobulins"/>
    <property type="match status" value="3"/>
</dbReference>
<keyword evidence="12" id="KW-0966">Cell projection</keyword>
<feature type="domain" description="PLAT" evidence="18">
    <location>
        <begin position="2625"/>
        <end position="2743"/>
    </location>
</feature>
<evidence type="ECO:0000256" key="14">
    <source>
        <dbReference type="SAM" id="Coils"/>
    </source>
</evidence>
<dbReference type="InterPro" id="IPR057244">
    <property type="entry name" value="GAIN_B"/>
</dbReference>
<feature type="domain" description="PKD" evidence="17">
    <location>
        <begin position="437"/>
        <end position="494"/>
    </location>
</feature>
<keyword evidence="10" id="KW-1015">Disulfide bond</keyword>
<dbReference type="PANTHER" id="PTHR46730:SF1">
    <property type="entry name" value="PLAT DOMAIN-CONTAINING PROTEIN"/>
    <property type="match status" value="1"/>
</dbReference>
<feature type="compositionally biased region" description="Polar residues" evidence="15">
    <location>
        <begin position="2995"/>
        <end position="3025"/>
    </location>
</feature>
<feature type="transmembrane region" description="Helical" evidence="16">
    <location>
        <begin position="2788"/>
        <end position="2806"/>
    </location>
</feature>
<keyword evidence="4" id="KW-1003">Cell membrane</keyword>
<evidence type="ECO:0000256" key="10">
    <source>
        <dbReference type="ARBA" id="ARBA00023157"/>
    </source>
</evidence>
<dbReference type="EMBL" id="JBJQND010000019">
    <property type="protein sequence ID" value="KAL3831269.1"/>
    <property type="molecule type" value="Genomic_DNA"/>
</dbReference>
<keyword evidence="22" id="KW-1185">Reference proteome</keyword>
<dbReference type="CDD" id="cd00146">
    <property type="entry name" value="PKD"/>
    <property type="match status" value="4"/>
</dbReference>
<evidence type="ECO:0000256" key="11">
    <source>
        <dbReference type="ARBA" id="ARBA00023180"/>
    </source>
</evidence>
<feature type="compositionally biased region" description="Basic and acidic residues" evidence="15">
    <location>
        <begin position="1742"/>
        <end position="1753"/>
    </location>
</feature>
<dbReference type="PROSITE" id="PS50095">
    <property type="entry name" value="PLAT"/>
    <property type="match status" value="1"/>
</dbReference>
<feature type="compositionally biased region" description="Polar residues" evidence="15">
    <location>
        <begin position="4009"/>
        <end position="4020"/>
    </location>
</feature>
<feature type="compositionally biased region" description="Basic and acidic residues" evidence="15">
    <location>
        <begin position="3962"/>
        <end position="3976"/>
    </location>
</feature>
<evidence type="ECO:0000259" key="18">
    <source>
        <dbReference type="PROSITE" id="PS50095"/>
    </source>
</evidence>
<dbReference type="Pfam" id="PF02010">
    <property type="entry name" value="REJ"/>
    <property type="match status" value="2"/>
</dbReference>
<reference evidence="21 22" key="1">
    <citation type="submission" date="2024-11" db="EMBL/GenBank/DDBJ databases">
        <title>Chromosome-level genome assembly of the freshwater bivalve Anodonta woodiana.</title>
        <authorList>
            <person name="Chen X."/>
        </authorList>
    </citation>
    <scope>NUCLEOTIDE SEQUENCE [LARGE SCALE GENOMIC DNA]</scope>
    <source>
        <strain evidence="21">MN2024</strain>
        <tissue evidence="21">Gills</tissue>
    </source>
</reference>
<organism evidence="21 22">
    <name type="scientific">Sinanodonta woodiana</name>
    <name type="common">Chinese pond mussel</name>
    <name type="synonym">Anodonta woodiana</name>
    <dbReference type="NCBI Taxonomy" id="1069815"/>
    <lineage>
        <taxon>Eukaryota</taxon>
        <taxon>Metazoa</taxon>
        <taxon>Spiralia</taxon>
        <taxon>Lophotrochozoa</taxon>
        <taxon>Mollusca</taxon>
        <taxon>Bivalvia</taxon>
        <taxon>Autobranchia</taxon>
        <taxon>Heteroconchia</taxon>
        <taxon>Palaeoheterodonta</taxon>
        <taxon>Unionida</taxon>
        <taxon>Unionoidea</taxon>
        <taxon>Unionidae</taxon>
        <taxon>Unioninae</taxon>
        <taxon>Sinanodonta</taxon>
    </lineage>
</organism>
<dbReference type="InterPro" id="IPR000203">
    <property type="entry name" value="GPS"/>
</dbReference>
<protein>
    <recommendedName>
        <fullName evidence="23">Polycystic kidney disease 1</fullName>
    </recommendedName>
</protein>
<feature type="compositionally biased region" description="Polar residues" evidence="15">
    <location>
        <begin position="2974"/>
        <end position="2983"/>
    </location>
</feature>
<feature type="compositionally biased region" description="Low complexity" evidence="15">
    <location>
        <begin position="1728"/>
        <end position="1739"/>
    </location>
</feature>
<dbReference type="Gene3D" id="2.60.220.50">
    <property type="match status" value="1"/>
</dbReference>
<feature type="domain" description="PKD" evidence="17">
    <location>
        <begin position="1063"/>
        <end position="1160"/>
    </location>
</feature>
<feature type="region of interest" description="Disordered" evidence="15">
    <location>
        <begin position="2968"/>
        <end position="3025"/>
    </location>
</feature>
<comment type="caution">
    <text evidence="21">The sequence shown here is derived from an EMBL/GenBank/DDBJ whole genome shotgun (WGS) entry which is preliminary data.</text>
</comment>
<keyword evidence="6" id="KW-0677">Repeat</keyword>
<evidence type="ECO:0000259" key="19">
    <source>
        <dbReference type="PROSITE" id="PS50221"/>
    </source>
</evidence>
<feature type="non-terminal residue" evidence="21">
    <location>
        <position position="1"/>
    </location>
</feature>
<feature type="compositionally biased region" description="Polar residues" evidence="15">
    <location>
        <begin position="3857"/>
        <end position="3868"/>
    </location>
</feature>
<comment type="caution">
    <text evidence="13">Lacks conserved residue(s) required for the propagation of feature annotation.</text>
</comment>
<evidence type="ECO:0008006" key="23">
    <source>
        <dbReference type="Google" id="ProtNLM"/>
    </source>
</evidence>
<evidence type="ECO:0000256" key="9">
    <source>
        <dbReference type="ARBA" id="ARBA00023136"/>
    </source>
</evidence>
<feature type="coiled-coil region" evidence="14">
    <location>
        <begin position="3129"/>
        <end position="3156"/>
    </location>
</feature>
<feature type="transmembrane region" description="Helical" evidence="16">
    <location>
        <begin position="3513"/>
        <end position="3534"/>
    </location>
</feature>
<feature type="transmembrane region" description="Helical" evidence="16">
    <location>
        <begin position="3085"/>
        <end position="3109"/>
    </location>
</feature>
<evidence type="ECO:0000256" key="1">
    <source>
        <dbReference type="ARBA" id="ARBA00004138"/>
    </source>
</evidence>
<evidence type="ECO:0000256" key="2">
    <source>
        <dbReference type="ARBA" id="ARBA00004651"/>
    </source>
</evidence>
<feature type="domain" description="PKD" evidence="17">
    <location>
        <begin position="1365"/>
        <end position="1416"/>
    </location>
</feature>
<dbReference type="InterPro" id="IPR042060">
    <property type="entry name" value="PLAT_polycystin1"/>
</dbReference>
<evidence type="ECO:0000256" key="4">
    <source>
        <dbReference type="ARBA" id="ARBA00022475"/>
    </source>
</evidence>
<feature type="transmembrane region" description="Helical" evidence="16">
    <location>
        <begin position="3464"/>
        <end position="3486"/>
    </location>
</feature>
<dbReference type="PANTHER" id="PTHR46730">
    <property type="entry name" value="POLYCYSTIN-1"/>
    <property type="match status" value="1"/>
</dbReference>
<dbReference type="SMART" id="SM00303">
    <property type="entry name" value="GPS"/>
    <property type="match status" value="1"/>
</dbReference>
<dbReference type="Pfam" id="PF00801">
    <property type="entry name" value="PKD"/>
    <property type="match status" value="4"/>
</dbReference>
<feature type="transmembrane region" description="Helical" evidence="16">
    <location>
        <begin position="2826"/>
        <end position="2848"/>
    </location>
</feature>
<evidence type="ECO:0000256" key="13">
    <source>
        <dbReference type="PROSITE-ProRule" id="PRU00152"/>
    </source>
</evidence>
<feature type="compositionally biased region" description="Polar residues" evidence="15">
    <location>
        <begin position="1754"/>
        <end position="1769"/>
    </location>
</feature>
<keyword evidence="9 16" id="KW-0472">Membrane</keyword>
<feature type="compositionally biased region" description="Low complexity" evidence="15">
    <location>
        <begin position="2923"/>
        <end position="2933"/>
    </location>
</feature>
<evidence type="ECO:0000256" key="16">
    <source>
        <dbReference type="SAM" id="Phobius"/>
    </source>
</evidence>
<evidence type="ECO:0000256" key="3">
    <source>
        <dbReference type="ARBA" id="ARBA00007200"/>
    </source>
</evidence>
<evidence type="ECO:0000259" key="20">
    <source>
        <dbReference type="PROSITE" id="PS51111"/>
    </source>
</evidence>
<dbReference type="Pfam" id="PF08016">
    <property type="entry name" value="PKD_channel"/>
    <property type="match status" value="1"/>
</dbReference>
<feature type="domain" description="PKD" evidence="17">
    <location>
        <begin position="1166"/>
        <end position="1246"/>
    </location>
</feature>
<keyword evidence="7 16" id="KW-1133">Transmembrane helix</keyword>
<dbReference type="InterPro" id="IPR000601">
    <property type="entry name" value="PKD_dom"/>
</dbReference>
<keyword evidence="5 16" id="KW-0812">Transmembrane</keyword>
<feature type="region of interest" description="Disordered" evidence="15">
    <location>
        <begin position="3891"/>
        <end position="3915"/>
    </location>
</feature>
<dbReference type="InterPro" id="IPR000434">
    <property type="entry name" value="PC1"/>
</dbReference>
<feature type="region of interest" description="Disordered" evidence="15">
    <location>
        <begin position="3929"/>
        <end position="4102"/>
    </location>
</feature>
<comment type="similarity">
    <text evidence="3">Belongs to the polycystin family.</text>
</comment>
<dbReference type="Pfam" id="PF20519">
    <property type="entry name" value="Polycystin_dom"/>
    <property type="match status" value="1"/>
</dbReference>
<dbReference type="PROSITE" id="PS50093">
    <property type="entry name" value="PKD"/>
    <property type="match status" value="5"/>
</dbReference>
<dbReference type="Gene3D" id="2.60.60.20">
    <property type="entry name" value="PLAT/LH2 domain"/>
    <property type="match status" value="1"/>
</dbReference>
<dbReference type="Pfam" id="PF01825">
    <property type="entry name" value="GPS"/>
    <property type="match status" value="1"/>
</dbReference>
<proteinExistence type="inferred from homology"/>
<dbReference type="SMART" id="SM00089">
    <property type="entry name" value="PKD"/>
    <property type="match status" value="5"/>
</dbReference>
<feature type="compositionally biased region" description="Acidic residues" evidence="15">
    <location>
        <begin position="4081"/>
        <end position="4093"/>
    </location>
</feature>
<feature type="transmembrane region" description="Helical" evidence="16">
    <location>
        <begin position="3191"/>
        <end position="3213"/>
    </location>
</feature>
<feature type="region of interest" description="Disordered" evidence="15">
    <location>
        <begin position="2917"/>
        <end position="2944"/>
    </location>
</feature>
<feature type="compositionally biased region" description="Basic residues" evidence="15">
    <location>
        <begin position="4049"/>
        <end position="4068"/>
    </location>
</feature>
<keyword evidence="14" id="KW-0175">Coiled coil</keyword>
<feature type="domain" description="GAIN-B" evidence="19">
    <location>
        <begin position="2412"/>
        <end position="2565"/>
    </location>
</feature>
<dbReference type="PROSITE" id="PS51111">
    <property type="entry name" value="REJ"/>
    <property type="match status" value="1"/>
</dbReference>
<dbReference type="PROSITE" id="PS50221">
    <property type="entry name" value="GAIN_B"/>
    <property type="match status" value="1"/>
</dbReference>